<organism evidence="2 3">
    <name type="scientific">Pedobacter agri</name>
    <dbReference type="NCBI Taxonomy" id="454586"/>
    <lineage>
        <taxon>Bacteria</taxon>
        <taxon>Pseudomonadati</taxon>
        <taxon>Bacteroidota</taxon>
        <taxon>Sphingobacteriia</taxon>
        <taxon>Sphingobacteriales</taxon>
        <taxon>Sphingobacteriaceae</taxon>
        <taxon>Pedobacter</taxon>
    </lineage>
</organism>
<evidence type="ECO:0000313" key="3">
    <source>
        <dbReference type="Proteomes" id="UP001142592"/>
    </source>
</evidence>
<evidence type="ECO:0008006" key="4">
    <source>
        <dbReference type="Google" id="ProtNLM"/>
    </source>
</evidence>
<comment type="caution">
    <text evidence="2">The sequence shown here is derived from an EMBL/GenBank/DDBJ whole genome shotgun (WGS) entry which is preliminary data.</text>
</comment>
<accession>A0A9X3DEW1</accession>
<proteinExistence type="predicted"/>
<name>A0A9X3DEW1_9SPHI</name>
<gene>
    <name evidence="2" type="ORF">OQZ29_08905</name>
</gene>
<sequence length="196" mass="22162">MRSKFLYLFLFTITGLSILAQTPKLAVSIPANMKQFVLKGYQVLNITKGDLNRDAYSDAVMVLYKKGEERTSDVISHPEKRPLLILLGQAENTYKVASRSDNTVYCVDCGGQMGDPFTGVVIKNGYFSVEHYGGSAQRWTRIITFKFNAATKKWLLHKDGHEYFDATAPDKSVSEVQTVKNFGNVPFEKFDIYKDH</sequence>
<dbReference type="EMBL" id="JAPJUH010000002">
    <property type="protein sequence ID" value="MCX3264861.1"/>
    <property type="molecule type" value="Genomic_DNA"/>
</dbReference>
<reference evidence="2" key="1">
    <citation type="submission" date="2022-11" db="EMBL/GenBank/DDBJ databases">
        <authorList>
            <person name="Graham C."/>
            <person name="Newman J.D."/>
        </authorList>
    </citation>
    <scope>NUCLEOTIDE SEQUENCE</scope>
    <source>
        <strain evidence="2">DSM 19486</strain>
    </source>
</reference>
<feature type="signal peptide" evidence="1">
    <location>
        <begin position="1"/>
        <end position="20"/>
    </location>
</feature>
<dbReference type="RefSeq" id="WP_010602987.1">
    <property type="nucleotide sequence ID" value="NZ_JAPJUH010000002.1"/>
</dbReference>
<dbReference type="AlphaFoldDB" id="A0A9X3DEW1"/>
<evidence type="ECO:0000313" key="2">
    <source>
        <dbReference type="EMBL" id="MCX3264861.1"/>
    </source>
</evidence>
<protein>
    <recommendedName>
        <fullName evidence="4">VCBS repeat-containing protein</fullName>
    </recommendedName>
</protein>
<keyword evidence="1" id="KW-0732">Signal</keyword>
<keyword evidence="3" id="KW-1185">Reference proteome</keyword>
<feature type="chain" id="PRO_5040953570" description="VCBS repeat-containing protein" evidence="1">
    <location>
        <begin position="21"/>
        <end position="196"/>
    </location>
</feature>
<evidence type="ECO:0000256" key="1">
    <source>
        <dbReference type="SAM" id="SignalP"/>
    </source>
</evidence>
<dbReference type="Proteomes" id="UP001142592">
    <property type="component" value="Unassembled WGS sequence"/>
</dbReference>